<gene>
    <name evidence="2" type="ORF">MW871_15540</name>
</gene>
<sequence length="210" mass="23581">MMQIAIIGATGSTGKELVRLALEANYNVTIVVRNPERILFDENVNVLKGNVKDLESLQLAFKNIDFVISCFGPKNNRQVNNLLSIGASNIVKACESNAVKRFVFMSGFVQADYGELSFTTKLLMPFFRLIYKDSYNDKVKAEEAIQKSNLNWVIVRASGLKKAPPERKYVAGVKTKIHFVMLPYADCAKCLLDAIVEKKWTRQIINVGKI</sequence>
<dbReference type="PANTHER" id="PTHR43355:SF2">
    <property type="entry name" value="FLAVIN REDUCTASE (NADPH)"/>
    <property type="match status" value="1"/>
</dbReference>
<dbReference type="Proteomes" id="UP001139260">
    <property type="component" value="Unassembled WGS sequence"/>
</dbReference>
<dbReference type="GO" id="GO:0016646">
    <property type="term" value="F:oxidoreductase activity, acting on the CH-NH group of donors, NAD or NADP as acceptor"/>
    <property type="evidence" value="ECO:0007669"/>
    <property type="project" value="TreeGrafter"/>
</dbReference>
<dbReference type="InterPro" id="IPR016040">
    <property type="entry name" value="NAD(P)-bd_dom"/>
</dbReference>
<dbReference type="EMBL" id="JALNUB010000016">
    <property type="protein sequence ID" value="MCK8143303.1"/>
    <property type="molecule type" value="Genomic_DNA"/>
</dbReference>
<keyword evidence="3" id="KW-1185">Reference proteome</keyword>
<feature type="domain" description="NAD(P)-binding" evidence="1">
    <location>
        <begin position="8"/>
        <end position="195"/>
    </location>
</feature>
<dbReference type="AlphaFoldDB" id="A0A9X2BMW3"/>
<name>A0A9X2BMW3_9FLAO</name>
<dbReference type="InterPro" id="IPR036291">
    <property type="entry name" value="NAD(P)-bd_dom_sf"/>
</dbReference>
<organism evidence="2 3">
    <name type="scientific">Flavobacterium pygoscelis</name>
    <dbReference type="NCBI Taxonomy" id="2893176"/>
    <lineage>
        <taxon>Bacteria</taxon>
        <taxon>Pseudomonadati</taxon>
        <taxon>Bacteroidota</taxon>
        <taxon>Flavobacteriia</taxon>
        <taxon>Flavobacteriales</taxon>
        <taxon>Flavobacteriaceae</taxon>
        <taxon>Flavobacterium</taxon>
    </lineage>
</organism>
<dbReference type="Pfam" id="PF13460">
    <property type="entry name" value="NAD_binding_10"/>
    <property type="match status" value="1"/>
</dbReference>
<dbReference type="InterPro" id="IPR051606">
    <property type="entry name" value="Polyketide_Oxido-like"/>
</dbReference>
<dbReference type="RefSeq" id="WP_188050810.1">
    <property type="nucleotide sequence ID" value="NZ_JALNUB010000016.1"/>
</dbReference>
<dbReference type="PANTHER" id="PTHR43355">
    <property type="entry name" value="FLAVIN REDUCTASE (NADPH)"/>
    <property type="match status" value="1"/>
</dbReference>
<accession>A0A9X2BMW3</accession>
<comment type="caution">
    <text evidence="2">The sequence shown here is derived from an EMBL/GenBank/DDBJ whole genome shotgun (WGS) entry which is preliminary data.</text>
</comment>
<protein>
    <submittedName>
        <fullName evidence="2">NAD(P)H-binding protein</fullName>
    </submittedName>
</protein>
<dbReference type="Gene3D" id="3.40.50.720">
    <property type="entry name" value="NAD(P)-binding Rossmann-like Domain"/>
    <property type="match status" value="1"/>
</dbReference>
<evidence type="ECO:0000313" key="3">
    <source>
        <dbReference type="Proteomes" id="UP001139260"/>
    </source>
</evidence>
<evidence type="ECO:0000259" key="1">
    <source>
        <dbReference type="Pfam" id="PF13460"/>
    </source>
</evidence>
<evidence type="ECO:0000313" key="2">
    <source>
        <dbReference type="EMBL" id="MCK8143303.1"/>
    </source>
</evidence>
<dbReference type="SUPFAM" id="SSF51735">
    <property type="entry name" value="NAD(P)-binding Rossmann-fold domains"/>
    <property type="match status" value="1"/>
</dbReference>
<reference evidence="2" key="1">
    <citation type="submission" date="2022-04" db="EMBL/GenBank/DDBJ databases">
        <title>Flavobacterium pygoscelis sp. nov. isolated from Chinstrap chick (Pygoscelis antarcticus).</title>
        <authorList>
            <person name="Irgang R."/>
            <person name="Poblete-Morales M."/>
            <person name="Avendano-Herrera R."/>
        </authorList>
    </citation>
    <scope>NUCLEOTIDE SEQUENCE</scope>
    <source>
        <strain evidence="2">I-SCBP12n</strain>
    </source>
</reference>
<proteinExistence type="predicted"/>